<evidence type="ECO:0000256" key="1">
    <source>
        <dbReference type="SAM" id="MobiDB-lite"/>
    </source>
</evidence>
<dbReference type="PANTHER" id="PTHR28348:SF1">
    <property type="entry name" value="UPF0193 PROTEIN EVG1"/>
    <property type="match status" value="1"/>
</dbReference>
<comment type="caution">
    <text evidence="2">The sequence shown here is derived from an EMBL/GenBank/DDBJ whole genome shotgun (WGS) entry which is preliminary data.</text>
</comment>
<dbReference type="InterPro" id="IPR007914">
    <property type="entry name" value="UPF0193"/>
</dbReference>
<reference evidence="2" key="1">
    <citation type="submission" date="2023-07" db="EMBL/GenBank/DDBJ databases">
        <authorList>
            <person name="Stuckert A."/>
        </authorList>
    </citation>
    <scope>NUCLEOTIDE SEQUENCE</scope>
</reference>
<dbReference type="EMBL" id="CAUEEQ010079013">
    <property type="protein sequence ID" value="CAJ0968173.1"/>
    <property type="molecule type" value="Genomic_DNA"/>
</dbReference>
<dbReference type="Proteomes" id="UP001176940">
    <property type="component" value="Unassembled WGS sequence"/>
</dbReference>
<dbReference type="PANTHER" id="PTHR28348">
    <property type="entry name" value="UPF0193 PROTEIN EVG1"/>
    <property type="match status" value="1"/>
</dbReference>
<feature type="region of interest" description="Disordered" evidence="1">
    <location>
        <begin position="57"/>
        <end position="94"/>
    </location>
</feature>
<gene>
    <name evidence="2" type="ORF">RIMI_LOCUS22870120</name>
</gene>
<organism evidence="2 3">
    <name type="scientific">Ranitomeya imitator</name>
    <name type="common">mimic poison frog</name>
    <dbReference type="NCBI Taxonomy" id="111125"/>
    <lineage>
        <taxon>Eukaryota</taxon>
        <taxon>Metazoa</taxon>
        <taxon>Chordata</taxon>
        <taxon>Craniata</taxon>
        <taxon>Vertebrata</taxon>
        <taxon>Euteleostomi</taxon>
        <taxon>Amphibia</taxon>
        <taxon>Batrachia</taxon>
        <taxon>Anura</taxon>
        <taxon>Neobatrachia</taxon>
        <taxon>Hyloidea</taxon>
        <taxon>Dendrobatidae</taxon>
        <taxon>Dendrobatinae</taxon>
        <taxon>Ranitomeya</taxon>
    </lineage>
</organism>
<sequence>MSQKNGNVQVPMGTGLWTNTKPPQYSKETQDLLKVMMQESKLTNFQQRQIREQMQSGGALPIQCHPSTSNTETRPLVSISRPAKASTTRPSLRPAERCRAGDAYTREKFQPQATRDLDKEKVDFRTLWLQGRSCQIYLKYHRHKKMTRRTGTDLMNVLKIANHVTLVAEIQERWDFLEEMQVLGRGKQYYNIINTEISQKLREMEIIDKQRSKELQEALQKSENKKFLS</sequence>
<dbReference type="Pfam" id="PF05250">
    <property type="entry name" value="UPF0193"/>
    <property type="match status" value="1"/>
</dbReference>
<evidence type="ECO:0000313" key="2">
    <source>
        <dbReference type="EMBL" id="CAJ0968173.1"/>
    </source>
</evidence>
<name>A0ABN9MN35_9NEOB</name>
<proteinExistence type="predicted"/>
<protein>
    <submittedName>
        <fullName evidence="2">Uncharacterized protein</fullName>
    </submittedName>
</protein>
<keyword evidence="3" id="KW-1185">Reference proteome</keyword>
<feature type="region of interest" description="Disordered" evidence="1">
    <location>
        <begin position="1"/>
        <end position="24"/>
    </location>
</feature>
<evidence type="ECO:0000313" key="3">
    <source>
        <dbReference type="Proteomes" id="UP001176940"/>
    </source>
</evidence>
<accession>A0ABN9MN35</accession>